<accession>A0ABV7ANM4</accession>
<dbReference type="InterPro" id="IPR009671">
    <property type="entry name" value="RraB_dom"/>
</dbReference>
<proteinExistence type="predicted"/>
<name>A0ABV7ANM4_9GAMM</name>
<dbReference type="Gene3D" id="3.30.70.970">
    <property type="entry name" value="RraB-like"/>
    <property type="match status" value="1"/>
</dbReference>
<dbReference type="Proteomes" id="UP001595457">
    <property type="component" value="Unassembled WGS sequence"/>
</dbReference>
<gene>
    <name evidence="2" type="ORF">ACFOJE_02530</name>
</gene>
<comment type="caution">
    <text evidence="2">The sequence shown here is derived from an EMBL/GenBank/DDBJ whole genome shotgun (WGS) entry which is preliminary data.</text>
</comment>
<protein>
    <submittedName>
        <fullName evidence="2">Ribonuclease E inhibitor RraB</fullName>
    </submittedName>
</protein>
<evidence type="ECO:0000313" key="2">
    <source>
        <dbReference type="EMBL" id="MFC2971093.1"/>
    </source>
</evidence>
<reference evidence="3" key="1">
    <citation type="journal article" date="2019" name="Int. J. Syst. Evol. Microbiol.">
        <title>The Global Catalogue of Microorganisms (GCM) 10K type strain sequencing project: providing services to taxonomists for standard genome sequencing and annotation.</title>
        <authorList>
            <consortium name="The Broad Institute Genomics Platform"/>
            <consortium name="The Broad Institute Genome Sequencing Center for Infectious Disease"/>
            <person name="Wu L."/>
            <person name="Ma J."/>
        </authorList>
    </citation>
    <scope>NUCLEOTIDE SEQUENCE [LARGE SCALE GENOMIC DNA]</scope>
    <source>
        <strain evidence="3">KCTC 62195</strain>
    </source>
</reference>
<dbReference type="Pfam" id="PF06877">
    <property type="entry name" value="RraB"/>
    <property type="match status" value="1"/>
</dbReference>
<dbReference type="RefSeq" id="WP_377812675.1">
    <property type="nucleotide sequence ID" value="NZ_JBHRSJ010000002.1"/>
</dbReference>
<organism evidence="2 3">
    <name type="scientific">Azotobacter bryophylli</name>
    <dbReference type="NCBI Taxonomy" id="1986537"/>
    <lineage>
        <taxon>Bacteria</taxon>
        <taxon>Pseudomonadati</taxon>
        <taxon>Pseudomonadota</taxon>
        <taxon>Gammaproteobacteria</taxon>
        <taxon>Pseudomonadales</taxon>
        <taxon>Pseudomonadaceae</taxon>
        <taxon>Azotobacter</taxon>
    </lineage>
</organism>
<keyword evidence="3" id="KW-1185">Reference proteome</keyword>
<dbReference type="EMBL" id="JBHRSJ010000002">
    <property type="protein sequence ID" value="MFC2971093.1"/>
    <property type="molecule type" value="Genomic_DNA"/>
</dbReference>
<sequence length="116" mass="12962">MSSSTFPDDVSSAVLRRMKEGGFDFTRVHPIEFYAIFPDEDRARMAARNFRGESLNAQVSARDDGAWHLQVSKVMYATHEGIGDFEQDLESVVAPLGGVMDGWGVTQEITLSHPWQ</sequence>
<feature type="domain" description="Regulator of ribonuclease activity B" evidence="1">
    <location>
        <begin position="9"/>
        <end position="105"/>
    </location>
</feature>
<evidence type="ECO:0000313" key="3">
    <source>
        <dbReference type="Proteomes" id="UP001595457"/>
    </source>
</evidence>
<evidence type="ECO:0000259" key="1">
    <source>
        <dbReference type="Pfam" id="PF06877"/>
    </source>
</evidence>
<dbReference type="SUPFAM" id="SSF89946">
    <property type="entry name" value="Hypothetical protein VC0424"/>
    <property type="match status" value="1"/>
</dbReference>
<dbReference type="InterPro" id="IPR036701">
    <property type="entry name" value="RraB-like_sf"/>
</dbReference>